<reference evidence="2 3" key="1">
    <citation type="submission" date="2013-09" db="EMBL/GenBank/DDBJ databases">
        <title>Genome sequencing of Phaeobacter antarcticus sp. nov. SM1211.</title>
        <authorList>
            <person name="Zhang X.-Y."/>
            <person name="Liu C."/>
            <person name="Chen X.-L."/>
            <person name="Xie B.-B."/>
            <person name="Qin Q.-L."/>
            <person name="Rong J.-C."/>
            <person name="Zhang Y.-Z."/>
        </authorList>
    </citation>
    <scope>NUCLEOTIDE SEQUENCE [LARGE SCALE GENOMIC DNA]</scope>
    <source>
        <strain evidence="2 3">SM1211</strain>
    </source>
</reference>
<keyword evidence="3" id="KW-1185">Reference proteome</keyword>
<dbReference type="RefSeq" id="WP_099913131.1">
    <property type="nucleotide sequence ID" value="NZ_AWWI01000164.1"/>
</dbReference>
<comment type="caution">
    <text evidence="2">The sequence shown here is derived from an EMBL/GenBank/DDBJ whole genome shotgun (WGS) entry which is preliminary data.</text>
</comment>
<proteinExistence type="predicted"/>
<dbReference type="OrthoDB" id="7707524at2"/>
<feature type="signal peptide" evidence="1">
    <location>
        <begin position="1"/>
        <end position="20"/>
    </location>
</feature>
<feature type="chain" id="PRO_5013795663" evidence="1">
    <location>
        <begin position="21"/>
        <end position="142"/>
    </location>
</feature>
<dbReference type="Proteomes" id="UP000231259">
    <property type="component" value="Unassembled WGS sequence"/>
</dbReference>
<name>A0A2G8R7W4_9RHOB</name>
<dbReference type="AlphaFoldDB" id="A0A2G8R7W4"/>
<organism evidence="2 3">
    <name type="scientific">Puniceibacterium antarcticum</name>
    <dbReference type="NCBI Taxonomy" id="1206336"/>
    <lineage>
        <taxon>Bacteria</taxon>
        <taxon>Pseudomonadati</taxon>
        <taxon>Pseudomonadota</taxon>
        <taxon>Alphaproteobacteria</taxon>
        <taxon>Rhodobacterales</taxon>
        <taxon>Paracoccaceae</taxon>
        <taxon>Puniceibacterium</taxon>
    </lineage>
</organism>
<gene>
    <name evidence="2" type="ORF">P775_23830</name>
</gene>
<dbReference type="EMBL" id="AWWI01000164">
    <property type="protein sequence ID" value="PIL17612.1"/>
    <property type="molecule type" value="Genomic_DNA"/>
</dbReference>
<accession>A0A2G8R7W4</accession>
<protein>
    <submittedName>
        <fullName evidence="2">Uncharacterized protein</fullName>
    </submittedName>
</protein>
<sequence>MCFLQTRAALILAAPLPALADGEAPVGKGIRPELNRTETCHGTCRMSFLAQNLYELPITGVVYETARFTQAGTLDRLTRFDFGALPPGRPRVRQFDLQDTECDPSGQILINGASNCTVNSQPDTDCDTCLTLLSRTRTELLA</sequence>
<evidence type="ECO:0000313" key="2">
    <source>
        <dbReference type="EMBL" id="PIL17612.1"/>
    </source>
</evidence>
<evidence type="ECO:0000313" key="3">
    <source>
        <dbReference type="Proteomes" id="UP000231259"/>
    </source>
</evidence>
<evidence type="ECO:0000256" key="1">
    <source>
        <dbReference type="SAM" id="SignalP"/>
    </source>
</evidence>
<keyword evidence="1" id="KW-0732">Signal</keyword>